<dbReference type="EMBL" id="ACDZ02000014">
    <property type="protein sequence ID" value="EER68043.1"/>
    <property type="molecule type" value="Genomic_DNA"/>
</dbReference>
<dbReference type="eggNOG" id="COG3170">
    <property type="taxonomic scope" value="Bacteria"/>
</dbReference>
<sequence>MKSKKLLTALMASSLLISGCSTMKEEKKENPVKNETDKDKVNSSSRDGQYTFKDGKVSMEDIDLKITKYKVIPVGAEGNEYGDSPVIAFWYDTTNKSGKDIINPMSAWFAAFPEGAIQDNDKNKVNKLQVAMHPDKTLVRDQSATIKKDGTVSGAVAYELTDLTTPVKLTAYKGVGGAELGSQEFTVK</sequence>
<dbReference type="Proteomes" id="UP000006004">
    <property type="component" value="Unassembled WGS sequence"/>
</dbReference>
<name>C5NYC5_9BACL</name>
<dbReference type="OrthoDB" id="2190227at2"/>
<keyword evidence="1 3" id="KW-0732">Signal</keyword>
<evidence type="ECO:0000313" key="6">
    <source>
        <dbReference type="Proteomes" id="UP000006004"/>
    </source>
</evidence>
<dbReference type="GeneID" id="93287502"/>
<dbReference type="Pfam" id="PF16729">
    <property type="entry name" value="DUF5067"/>
    <property type="match status" value="1"/>
</dbReference>
<reference evidence="5" key="2">
    <citation type="submission" date="2009-06" db="EMBL/GenBank/DDBJ databases">
        <authorList>
            <person name="Sebastian Y."/>
            <person name="Madupu R."/>
            <person name="Durkin A.S."/>
            <person name="Torralba M."/>
            <person name="Methe B."/>
            <person name="Sutton G.G."/>
            <person name="Strausberg R.L."/>
            <person name="Nelson K.E."/>
        </authorList>
    </citation>
    <scope>NUCLEOTIDE SEQUENCE [LARGE SCALE GENOMIC DNA]</scope>
    <source>
        <strain evidence="5">ATCC 10379</strain>
    </source>
</reference>
<dbReference type="InterPro" id="IPR029050">
    <property type="entry name" value="Immunoprotect_excell_Ig-like"/>
</dbReference>
<feature type="chain" id="PRO_5038987473" description="DUF5067 domain-containing protein" evidence="3">
    <location>
        <begin position="24"/>
        <end position="188"/>
    </location>
</feature>
<feature type="region of interest" description="Disordered" evidence="2">
    <location>
        <begin position="22"/>
        <end position="52"/>
    </location>
</feature>
<reference evidence="5" key="1">
    <citation type="submission" date="2009-01" db="EMBL/GenBank/DDBJ databases">
        <authorList>
            <person name="Fulton L."/>
            <person name="Clifton S."/>
            <person name="Chinwalla A.T."/>
            <person name="Mitreva M."/>
            <person name="Sodergren E."/>
            <person name="Weinstock G."/>
            <person name="Clifton S."/>
            <person name="Dooling D.J."/>
            <person name="Fulton B."/>
            <person name="Minx P."/>
            <person name="Pepin K.H."/>
            <person name="Johnson M."/>
            <person name="Bhonagiri V."/>
            <person name="Nash W.E."/>
            <person name="Mardis E.R."/>
            <person name="Wilson R.K."/>
        </authorList>
    </citation>
    <scope>NUCLEOTIDE SEQUENCE [LARGE SCALE GENOMIC DNA]</scope>
    <source>
        <strain evidence="5">ATCC 10379</strain>
    </source>
</reference>
<dbReference type="InterPro" id="IPR031989">
    <property type="entry name" value="DUF5067"/>
</dbReference>
<evidence type="ECO:0000259" key="4">
    <source>
        <dbReference type="Pfam" id="PF16729"/>
    </source>
</evidence>
<evidence type="ECO:0000256" key="2">
    <source>
        <dbReference type="SAM" id="MobiDB-lite"/>
    </source>
</evidence>
<protein>
    <recommendedName>
        <fullName evidence="4">DUF5067 domain-containing protein</fullName>
    </recommendedName>
</protein>
<proteinExistence type="predicted"/>
<dbReference type="PROSITE" id="PS51257">
    <property type="entry name" value="PROKAR_LIPOPROTEIN"/>
    <property type="match status" value="1"/>
</dbReference>
<dbReference type="AlphaFoldDB" id="C5NYC5"/>
<feature type="signal peptide" evidence="3">
    <location>
        <begin position="1"/>
        <end position="23"/>
    </location>
</feature>
<dbReference type="Gene3D" id="2.60.40.1240">
    <property type="match status" value="1"/>
</dbReference>
<evidence type="ECO:0000256" key="3">
    <source>
        <dbReference type="SAM" id="SignalP"/>
    </source>
</evidence>
<feature type="domain" description="DUF5067" evidence="4">
    <location>
        <begin position="40"/>
        <end position="173"/>
    </location>
</feature>
<gene>
    <name evidence="5" type="ORF">GEMHA0001_0463</name>
</gene>
<organism evidence="5 6">
    <name type="scientific">Gemella haemolysans ATCC 10379</name>
    <dbReference type="NCBI Taxonomy" id="546270"/>
    <lineage>
        <taxon>Bacteria</taxon>
        <taxon>Bacillati</taxon>
        <taxon>Bacillota</taxon>
        <taxon>Bacilli</taxon>
        <taxon>Bacillales</taxon>
        <taxon>Gemellaceae</taxon>
        <taxon>Gemella</taxon>
    </lineage>
</organism>
<accession>C5NYC5</accession>
<evidence type="ECO:0000313" key="5">
    <source>
        <dbReference type="EMBL" id="EER68043.1"/>
    </source>
</evidence>
<keyword evidence="6" id="KW-1185">Reference proteome</keyword>
<comment type="caution">
    <text evidence="5">The sequence shown here is derived from an EMBL/GenBank/DDBJ whole genome shotgun (WGS) entry which is preliminary data.</text>
</comment>
<feature type="compositionally biased region" description="Basic and acidic residues" evidence="2">
    <location>
        <begin position="23"/>
        <end position="41"/>
    </location>
</feature>
<evidence type="ECO:0000256" key="1">
    <source>
        <dbReference type="ARBA" id="ARBA00022729"/>
    </source>
</evidence>
<dbReference type="RefSeq" id="WP_003145544.1">
    <property type="nucleotide sequence ID" value="NZ_ACDZ02000014.1"/>
</dbReference>